<feature type="transmembrane region" description="Helical" evidence="1">
    <location>
        <begin position="20"/>
        <end position="45"/>
    </location>
</feature>
<comment type="caution">
    <text evidence="3">The sequence shown here is derived from an EMBL/GenBank/DDBJ whole genome shotgun (WGS) entry which is preliminary data.</text>
</comment>
<feature type="non-terminal residue" evidence="3">
    <location>
        <position position="130"/>
    </location>
</feature>
<evidence type="ECO:0000313" key="3">
    <source>
        <dbReference type="EMBL" id="HIX66178.1"/>
    </source>
</evidence>
<feature type="domain" description="Heparan-alpha-glucosaminide N-acetyltransferase catalytic" evidence="2">
    <location>
        <begin position="9"/>
        <end position="119"/>
    </location>
</feature>
<evidence type="ECO:0000256" key="1">
    <source>
        <dbReference type="SAM" id="Phobius"/>
    </source>
</evidence>
<dbReference type="Proteomes" id="UP000886800">
    <property type="component" value="Unassembled WGS sequence"/>
</dbReference>
<name>A0A9D2B7V8_9FIRM</name>
<feature type="transmembrane region" description="Helical" evidence="1">
    <location>
        <begin position="51"/>
        <end position="71"/>
    </location>
</feature>
<proteinExistence type="predicted"/>
<gene>
    <name evidence="3" type="ORF">H9736_08015</name>
</gene>
<keyword evidence="1" id="KW-0812">Transmembrane</keyword>
<evidence type="ECO:0000259" key="2">
    <source>
        <dbReference type="Pfam" id="PF07786"/>
    </source>
</evidence>
<dbReference type="EMBL" id="DXES01000173">
    <property type="protein sequence ID" value="HIX66178.1"/>
    <property type="molecule type" value="Genomic_DNA"/>
</dbReference>
<sequence>MAEKGKGRRVILADEWRGLVLLLMVFYHGCYDLVALFGVPLSWFYTGLGHTFQQFICISFILISGLCCRFSRSNLKRGAVAFGLAMALTLGTLIATPQVAIWFGVLHLLGVSMMLYPLLRPALDRLPRDV</sequence>
<protein>
    <submittedName>
        <fullName evidence="3">DUF1624 domain-containing protein</fullName>
    </submittedName>
</protein>
<feature type="transmembrane region" description="Helical" evidence="1">
    <location>
        <begin position="78"/>
        <end position="95"/>
    </location>
</feature>
<dbReference type="InterPro" id="IPR012429">
    <property type="entry name" value="HGSNAT_cat"/>
</dbReference>
<feature type="transmembrane region" description="Helical" evidence="1">
    <location>
        <begin position="101"/>
        <end position="119"/>
    </location>
</feature>
<organism evidence="3 4">
    <name type="scientific">Candidatus Anaerotruncus excrementipullorum</name>
    <dbReference type="NCBI Taxonomy" id="2838465"/>
    <lineage>
        <taxon>Bacteria</taxon>
        <taxon>Bacillati</taxon>
        <taxon>Bacillota</taxon>
        <taxon>Clostridia</taxon>
        <taxon>Eubacteriales</taxon>
        <taxon>Oscillospiraceae</taxon>
        <taxon>Anaerotruncus</taxon>
    </lineage>
</organism>
<keyword evidence="1" id="KW-0472">Membrane</keyword>
<reference evidence="3" key="1">
    <citation type="journal article" date="2021" name="PeerJ">
        <title>Extensive microbial diversity within the chicken gut microbiome revealed by metagenomics and culture.</title>
        <authorList>
            <person name="Gilroy R."/>
            <person name="Ravi A."/>
            <person name="Getino M."/>
            <person name="Pursley I."/>
            <person name="Horton D.L."/>
            <person name="Alikhan N.F."/>
            <person name="Baker D."/>
            <person name="Gharbi K."/>
            <person name="Hall N."/>
            <person name="Watson M."/>
            <person name="Adriaenssens E.M."/>
            <person name="Foster-Nyarko E."/>
            <person name="Jarju S."/>
            <person name="Secka A."/>
            <person name="Antonio M."/>
            <person name="Oren A."/>
            <person name="Chaudhuri R.R."/>
            <person name="La Ragione R."/>
            <person name="Hildebrand F."/>
            <person name="Pallen M.J."/>
        </authorList>
    </citation>
    <scope>NUCLEOTIDE SEQUENCE</scope>
    <source>
        <strain evidence="3">CHK188-5543</strain>
    </source>
</reference>
<keyword evidence="1" id="KW-1133">Transmembrane helix</keyword>
<evidence type="ECO:0000313" key="4">
    <source>
        <dbReference type="Proteomes" id="UP000886800"/>
    </source>
</evidence>
<accession>A0A9D2B7V8</accession>
<dbReference type="AlphaFoldDB" id="A0A9D2B7V8"/>
<dbReference type="Pfam" id="PF07786">
    <property type="entry name" value="HGSNAT_cat"/>
    <property type="match status" value="1"/>
</dbReference>
<reference evidence="3" key="2">
    <citation type="submission" date="2021-04" db="EMBL/GenBank/DDBJ databases">
        <authorList>
            <person name="Gilroy R."/>
        </authorList>
    </citation>
    <scope>NUCLEOTIDE SEQUENCE</scope>
    <source>
        <strain evidence="3">CHK188-5543</strain>
    </source>
</reference>